<dbReference type="InterPro" id="IPR011075">
    <property type="entry name" value="TetR_C"/>
</dbReference>
<accession>A0A561ULP2</accession>
<evidence type="ECO:0000256" key="3">
    <source>
        <dbReference type="ARBA" id="ARBA00023163"/>
    </source>
</evidence>
<gene>
    <name evidence="7" type="ORF">FHX73_114175</name>
</gene>
<dbReference type="Pfam" id="PF16859">
    <property type="entry name" value="TetR_C_11"/>
    <property type="match status" value="1"/>
</dbReference>
<dbReference type="Proteomes" id="UP000317940">
    <property type="component" value="Unassembled WGS sequence"/>
</dbReference>
<feature type="domain" description="HTH tetR-type" evidence="6">
    <location>
        <begin position="34"/>
        <end position="94"/>
    </location>
</feature>
<protein>
    <submittedName>
        <fullName evidence="7">TetR family transcriptional regulator</fullName>
    </submittedName>
</protein>
<evidence type="ECO:0000259" key="6">
    <source>
        <dbReference type="PROSITE" id="PS50977"/>
    </source>
</evidence>
<organism evidence="7 8">
    <name type="scientific">Kitasatospora viridis</name>
    <dbReference type="NCBI Taxonomy" id="281105"/>
    <lineage>
        <taxon>Bacteria</taxon>
        <taxon>Bacillati</taxon>
        <taxon>Actinomycetota</taxon>
        <taxon>Actinomycetes</taxon>
        <taxon>Kitasatosporales</taxon>
        <taxon>Streptomycetaceae</taxon>
        <taxon>Kitasatospora</taxon>
    </lineage>
</organism>
<dbReference type="Gene3D" id="1.10.10.60">
    <property type="entry name" value="Homeodomain-like"/>
    <property type="match status" value="1"/>
</dbReference>
<feature type="region of interest" description="Disordered" evidence="5">
    <location>
        <begin position="1"/>
        <end position="34"/>
    </location>
</feature>
<proteinExistence type="predicted"/>
<dbReference type="SUPFAM" id="SSF48498">
    <property type="entry name" value="Tetracyclin repressor-like, C-terminal domain"/>
    <property type="match status" value="1"/>
</dbReference>
<reference evidence="7 8" key="1">
    <citation type="submission" date="2019-06" db="EMBL/GenBank/DDBJ databases">
        <title>Sequencing the genomes of 1000 actinobacteria strains.</title>
        <authorList>
            <person name="Klenk H.-P."/>
        </authorList>
    </citation>
    <scope>NUCLEOTIDE SEQUENCE [LARGE SCALE GENOMIC DNA]</scope>
    <source>
        <strain evidence="7 8">DSM 44826</strain>
    </source>
</reference>
<name>A0A561ULP2_9ACTN</name>
<dbReference type="InterPro" id="IPR050109">
    <property type="entry name" value="HTH-type_TetR-like_transc_reg"/>
</dbReference>
<dbReference type="Pfam" id="PF00440">
    <property type="entry name" value="TetR_N"/>
    <property type="match status" value="1"/>
</dbReference>
<dbReference type="PROSITE" id="PS50977">
    <property type="entry name" value="HTH_TETR_2"/>
    <property type="match status" value="1"/>
</dbReference>
<keyword evidence="8" id="KW-1185">Reference proteome</keyword>
<evidence type="ECO:0000313" key="8">
    <source>
        <dbReference type="Proteomes" id="UP000317940"/>
    </source>
</evidence>
<comment type="caution">
    <text evidence="7">The sequence shown here is derived from an EMBL/GenBank/DDBJ whole genome shotgun (WGS) entry which is preliminary data.</text>
</comment>
<keyword evidence="1" id="KW-0805">Transcription regulation</keyword>
<keyword evidence="3" id="KW-0804">Transcription</keyword>
<dbReference type="InterPro" id="IPR036271">
    <property type="entry name" value="Tet_transcr_reg_TetR-rel_C_sf"/>
</dbReference>
<feature type="compositionally biased region" description="Basic and acidic residues" evidence="5">
    <location>
        <begin position="13"/>
        <end position="24"/>
    </location>
</feature>
<evidence type="ECO:0000256" key="4">
    <source>
        <dbReference type="PROSITE-ProRule" id="PRU00335"/>
    </source>
</evidence>
<dbReference type="PRINTS" id="PR00455">
    <property type="entry name" value="HTHTETR"/>
</dbReference>
<dbReference type="GO" id="GO:0003700">
    <property type="term" value="F:DNA-binding transcription factor activity"/>
    <property type="evidence" value="ECO:0007669"/>
    <property type="project" value="TreeGrafter"/>
</dbReference>
<dbReference type="RefSeq" id="WP_145906422.1">
    <property type="nucleotide sequence ID" value="NZ_BAAAMZ010000014.1"/>
</dbReference>
<sequence length="215" mass="23822">MQDPQDQTPGDGGDSRPRRPEQTRRRTGGRIRSEDAHEQTLLATAALLEEIGYGRLTIEGVAARAGVAKSTVYRWWKSKAALVMDAYGLAVTQRMPEPDSGDCAEDLRIFVRQLYSVVEHPTRAEALRGLMAEAQLDPEFAPRFTEWVRSRRQVVAALLARGAARGELAADLDLEHAVDLVFGPFWYRLLARHLPLDPADASAHVDRLLAGLRAS</sequence>
<evidence type="ECO:0000313" key="7">
    <source>
        <dbReference type="EMBL" id="TWG00301.1"/>
    </source>
</evidence>
<dbReference type="EMBL" id="VIWT01000001">
    <property type="protein sequence ID" value="TWG00301.1"/>
    <property type="molecule type" value="Genomic_DNA"/>
</dbReference>
<feature type="DNA-binding region" description="H-T-H motif" evidence="4">
    <location>
        <begin position="57"/>
        <end position="76"/>
    </location>
</feature>
<dbReference type="GO" id="GO:0000976">
    <property type="term" value="F:transcription cis-regulatory region binding"/>
    <property type="evidence" value="ECO:0007669"/>
    <property type="project" value="TreeGrafter"/>
</dbReference>
<dbReference type="OrthoDB" id="9796019at2"/>
<dbReference type="AlphaFoldDB" id="A0A561ULP2"/>
<evidence type="ECO:0000256" key="1">
    <source>
        <dbReference type="ARBA" id="ARBA00023015"/>
    </source>
</evidence>
<dbReference type="PANTHER" id="PTHR30055:SF148">
    <property type="entry name" value="TETR-FAMILY TRANSCRIPTIONAL REGULATOR"/>
    <property type="match status" value="1"/>
</dbReference>
<dbReference type="InterPro" id="IPR001647">
    <property type="entry name" value="HTH_TetR"/>
</dbReference>
<keyword evidence="2 4" id="KW-0238">DNA-binding</keyword>
<evidence type="ECO:0000256" key="2">
    <source>
        <dbReference type="ARBA" id="ARBA00023125"/>
    </source>
</evidence>
<dbReference type="Gene3D" id="1.10.357.10">
    <property type="entry name" value="Tetracycline Repressor, domain 2"/>
    <property type="match status" value="1"/>
</dbReference>
<evidence type="ECO:0000256" key="5">
    <source>
        <dbReference type="SAM" id="MobiDB-lite"/>
    </source>
</evidence>
<dbReference type="PANTHER" id="PTHR30055">
    <property type="entry name" value="HTH-TYPE TRANSCRIPTIONAL REGULATOR RUTR"/>
    <property type="match status" value="1"/>
</dbReference>
<dbReference type="InterPro" id="IPR009057">
    <property type="entry name" value="Homeodomain-like_sf"/>
</dbReference>
<dbReference type="SUPFAM" id="SSF46689">
    <property type="entry name" value="Homeodomain-like"/>
    <property type="match status" value="1"/>
</dbReference>